<keyword evidence="2" id="KW-0472">Membrane</keyword>
<protein>
    <submittedName>
        <fullName evidence="3">Uncharacterized protein</fullName>
    </submittedName>
</protein>
<keyword evidence="2" id="KW-0812">Transmembrane</keyword>
<sequence>MTEEPLRVQTPWYKRDAVKIPLLFATCAGAVAGWVSMLAMTGGSDHPLRVDVGAIGFGIAFIASLVVAAMLQMVEKPNDPELGQGSGINRRSADIPGGAMNVPDPRKPQASRPAADDDAAAAQHPAGSEDAAAEAAAAAGHPSAAEPEDLERGGSSRA</sequence>
<organism evidence="3 4">
    <name type="scientific">Falsarthrobacter nasiphocae</name>
    <dbReference type="NCBI Taxonomy" id="189863"/>
    <lineage>
        <taxon>Bacteria</taxon>
        <taxon>Bacillati</taxon>
        <taxon>Actinomycetota</taxon>
        <taxon>Actinomycetes</taxon>
        <taxon>Micrococcales</taxon>
        <taxon>Micrococcaceae</taxon>
        <taxon>Falsarthrobacter</taxon>
    </lineage>
</organism>
<reference evidence="3" key="1">
    <citation type="submission" date="2023-07" db="EMBL/GenBank/DDBJ databases">
        <title>Sequencing the genomes of 1000 actinobacteria strains.</title>
        <authorList>
            <person name="Klenk H.-P."/>
        </authorList>
    </citation>
    <scope>NUCLEOTIDE SEQUENCE</scope>
    <source>
        <strain evidence="3">DSM 13988</strain>
    </source>
</reference>
<evidence type="ECO:0000313" key="3">
    <source>
        <dbReference type="EMBL" id="MDR6892143.1"/>
    </source>
</evidence>
<dbReference type="AlphaFoldDB" id="A0AAE3YE20"/>
<keyword evidence="4" id="KW-1185">Reference proteome</keyword>
<name>A0AAE3YE20_9MICC</name>
<evidence type="ECO:0000313" key="4">
    <source>
        <dbReference type="Proteomes" id="UP001247307"/>
    </source>
</evidence>
<feature type="transmembrane region" description="Helical" evidence="2">
    <location>
        <begin position="52"/>
        <end position="71"/>
    </location>
</feature>
<gene>
    <name evidence="3" type="ORF">J2S35_001083</name>
</gene>
<feature type="region of interest" description="Disordered" evidence="1">
    <location>
        <begin position="77"/>
        <end position="158"/>
    </location>
</feature>
<dbReference type="EMBL" id="JAVDUI010000001">
    <property type="protein sequence ID" value="MDR6892143.1"/>
    <property type="molecule type" value="Genomic_DNA"/>
</dbReference>
<evidence type="ECO:0000256" key="1">
    <source>
        <dbReference type="SAM" id="MobiDB-lite"/>
    </source>
</evidence>
<proteinExistence type="predicted"/>
<feature type="transmembrane region" description="Helical" evidence="2">
    <location>
        <begin position="20"/>
        <end position="40"/>
    </location>
</feature>
<evidence type="ECO:0000256" key="2">
    <source>
        <dbReference type="SAM" id="Phobius"/>
    </source>
</evidence>
<dbReference type="RefSeq" id="WP_309850730.1">
    <property type="nucleotide sequence ID" value="NZ_BAAAIU010000005.1"/>
</dbReference>
<accession>A0AAE3YE20</accession>
<dbReference type="Proteomes" id="UP001247307">
    <property type="component" value="Unassembled WGS sequence"/>
</dbReference>
<comment type="caution">
    <text evidence="3">The sequence shown here is derived from an EMBL/GenBank/DDBJ whole genome shotgun (WGS) entry which is preliminary data.</text>
</comment>
<keyword evidence="2" id="KW-1133">Transmembrane helix</keyword>
<feature type="compositionally biased region" description="Low complexity" evidence="1">
    <location>
        <begin position="120"/>
        <end position="145"/>
    </location>
</feature>